<keyword evidence="1" id="KW-0325">Glycoprotein</keyword>
<feature type="transmembrane region" description="Helical" evidence="3">
    <location>
        <begin position="850"/>
        <end position="870"/>
    </location>
</feature>
<dbReference type="SMART" id="SM00423">
    <property type="entry name" value="PSI"/>
    <property type="match status" value="1"/>
</dbReference>
<dbReference type="InterPro" id="IPR016201">
    <property type="entry name" value="PSI"/>
</dbReference>
<dbReference type="AlphaFoldDB" id="A0A4P9WFK7"/>
<keyword evidence="3" id="KW-1133">Transmembrane helix</keyword>
<sequence>MLVQAASVLVQPVDSPPRIYVFGGVAESNQYQQASRQLFVFDFANATWSSLSDGPDAIWAATGIYHPPTNTLHFIGGNRASNPSIMGFPVLRYSIDADEWSIGALQDPVRNRVAATAALVDDDVVVVVGGSHPGLGYGFPEQPCFWEDALVLDLGEPKRAGVGLKALVFIARLDAVLTRIRYIPITELSGTAKHRQGHSMFRRNTAAADTLVVTAGTNGFMLSDMLNLSVAAFTQWTTDVVRDRDVCRVENWCAMHVDCDECVSQPGCGWCNETCVVQAASGQYQYLEYVAADAAPTARCPIGSVAATTASQCPPREFDSSYECMTVEKGRLSQSTKKSRGPCLRQITPITNCTRTATNLRILTTQGFDLVFRVTSISPSDAPLFLTVLSALPAGSLAGTSPLFFNATDPRRASSRIVIRVSYPQSTDPVPTVKYSFLAEAIQNTTLLSSGNGNGGLSGTYNDGTESTLDVSTFAIVFIVSMVASVGITYSIRRVRDRVRRTILIRQGAIERVPAEPPRIFEVTMDDLRGGCGGMGTVGVSVGAVKGWEGGSSRGKGGKRGKAGKGDAVEMETLHERVLRSARMDRGEAGDDPEANAAWETRKKGGCVALMARKRIAGLSNGHGDGNCAEFNYLSTGNSNRKEHPIVTKALDAHLDTVNARSARPVLLLAKARAGRQRPSPTNFGNALRTRQTSNYPSTSLDDADPYVPDAPEPLNRSLAISSTATYPNRQSIERYKRGSHEVRRTRALESTTGDAPTRKSILASLFPRPALNFVQNGPGRTASSVQTATFNDIVYGVFIARAGLTFDAQALGPRALLRFLLLALPIATTHLQGIHHDTMLSKDDLAHTVYAGAQMSMLMGMGWVAPAAFTTWQNAWMPFLIFVIIARAAHAVAALLVAVCDRRPRAVGGLVWRAAAALVVVGGWTVALIMGNSRLDARDAAWGAAVGVDVFFAAMEGILGHNPRSGSRVGRLDGGEEGAMHHSRGELNRAQERMRARLRASSISILAVGAAQMFQTREGVGIPDNVVGVTFDARCILVGVASLCVLYGLERLYCGANPIQRKHHHPTARSNRMDSTSSSRSLLNMAPSRNPLACAETWLHIPLHVSFVVTVTCTRQTLAYLCAWLSGDYTFPLSPPPSPPSILPLGAPAVLGSAQAAAIANGTSAVTAYAASMIDGSGIAGGTSSLAPSAWSSWGVALVGAGCAITCTCGILGARWPAYTSPARSRAADGFGIAVRLALVAGLAATAVVDVGALWTMIGMAIALIVGSVLCEGARLVK</sequence>
<proteinExistence type="predicted"/>
<evidence type="ECO:0000256" key="3">
    <source>
        <dbReference type="SAM" id="Phobius"/>
    </source>
</evidence>
<feature type="transmembrane region" description="Helical" evidence="3">
    <location>
        <begin position="471"/>
        <end position="492"/>
    </location>
</feature>
<evidence type="ECO:0000256" key="1">
    <source>
        <dbReference type="ARBA" id="ARBA00023180"/>
    </source>
</evidence>
<keyword evidence="3" id="KW-0812">Transmembrane</keyword>
<feature type="transmembrane region" description="Helical" evidence="3">
    <location>
        <begin position="876"/>
        <end position="899"/>
    </location>
</feature>
<dbReference type="SUPFAM" id="SSF117281">
    <property type="entry name" value="Kelch motif"/>
    <property type="match status" value="1"/>
</dbReference>
<feature type="transmembrane region" description="Helical" evidence="3">
    <location>
        <begin position="1232"/>
        <end position="1250"/>
    </location>
</feature>
<dbReference type="Gene3D" id="2.120.10.80">
    <property type="entry name" value="Kelch-type beta propeller"/>
    <property type="match status" value="1"/>
</dbReference>
<dbReference type="EMBL" id="KZ995079">
    <property type="protein sequence ID" value="RKO91414.1"/>
    <property type="molecule type" value="Genomic_DNA"/>
</dbReference>
<feature type="region of interest" description="Disordered" evidence="2">
    <location>
        <begin position="673"/>
        <end position="702"/>
    </location>
</feature>
<evidence type="ECO:0000256" key="2">
    <source>
        <dbReference type="SAM" id="MobiDB-lite"/>
    </source>
</evidence>
<feature type="region of interest" description="Disordered" evidence="2">
    <location>
        <begin position="966"/>
        <end position="988"/>
    </location>
</feature>
<feature type="region of interest" description="Disordered" evidence="2">
    <location>
        <begin position="549"/>
        <end position="568"/>
    </location>
</feature>
<feature type="compositionally biased region" description="Polar residues" evidence="2">
    <location>
        <begin position="679"/>
        <end position="701"/>
    </location>
</feature>
<gene>
    <name evidence="5" type="ORF">BDK51DRAFT_42147</name>
</gene>
<keyword evidence="3" id="KW-0472">Membrane</keyword>
<evidence type="ECO:0000313" key="5">
    <source>
        <dbReference type="EMBL" id="RKO91414.1"/>
    </source>
</evidence>
<dbReference type="Proteomes" id="UP000269721">
    <property type="component" value="Unassembled WGS sequence"/>
</dbReference>
<dbReference type="OrthoDB" id="2130635at2759"/>
<feature type="compositionally biased region" description="Low complexity" evidence="2">
    <location>
        <begin position="1070"/>
        <end position="1082"/>
    </location>
</feature>
<feature type="domain" description="PSI" evidence="4">
    <location>
        <begin position="252"/>
        <end position="314"/>
    </location>
</feature>
<feature type="compositionally biased region" description="Basic and acidic residues" evidence="2">
    <location>
        <begin position="971"/>
        <end position="988"/>
    </location>
</feature>
<name>A0A4P9WFK7_9FUNG</name>
<feature type="region of interest" description="Disordered" evidence="2">
    <location>
        <begin position="1062"/>
        <end position="1083"/>
    </location>
</feature>
<dbReference type="InterPro" id="IPR015915">
    <property type="entry name" value="Kelch-typ_b-propeller"/>
</dbReference>
<feature type="transmembrane region" description="Helical" evidence="3">
    <location>
        <begin position="1256"/>
        <end position="1278"/>
    </location>
</feature>
<organism evidence="5 6">
    <name type="scientific">Blyttiomyces helicus</name>
    <dbReference type="NCBI Taxonomy" id="388810"/>
    <lineage>
        <taxon>Eukaryota</taxon>
        <taxon>Fungi</taxon>
        <taxon>Fungi incertae sedis</taxon>
        <taxon>Chytridiomycota</taxon>
        <taxon>Chytridiomycota incertae sedis</taxon>
        <taxon>Chytridiomycetes</taxon>
        <taxon>Chytridiomycetes incertae sedis</taxon>
        <taxon>Blyttiomyces</taxon>
    </lineage>
</organism>
<keyword evidence="6" id="KW-1185">Reference proteome</keyword>
<accession>A0A4P9WFK7</accession>
<feature type="transmembrane region" description="Helical" evidence="3">
    <location>
        <begin position="911"/>
        <end position="930"/>
    </location>
</feature>
<evidence type="ECO:0000259" key="4">
    <source>
        <dbReference type="SMART" id="SM00423"/>
    </source>
</evidence>
<feature type="transmembrane region" description="Helical" evidence="3">
    <location>
        <begin position="942"/>
        <end position="960"/>
    </location>
</feature>
<evidence type="ECO:0000313" key="6">
    <source>
        <dbReference type="Proteomes" id="UP000269721"/>
    </source>
</evidence>
<protein>
    <recommendedName>
        <fullName evidence="4">PSI domain-containing protein</fullName>
    </recommendedName>
</protein>
<reference evidence="6" key="1">
    <citation type="journal article" date="2018" name="Nat. Microbiol.">
        <title>Leveraging single-cell genomics to expand the fungal tree of life.</title>
        <authorList>
            <person name="Ahrendt S.R."/>
            <person name="Quandt C.A."/>
            <person name="Ciobanu D."/>
            <person name="Clum A."/>
            <person name="Salamov A."/>
            <person name="Andreopoulos B."/>
            <person name="Cheng J.F."/>
            <person name="Woyke T."/>
            <person name="Pelin A."/>
            <person name="Henrissat B."/>
            <person name="Reynolds N.K."/>
            <person name="Benny G.L."/>
            <person name="Smith M.E."/>
            <person name="James T.Y."/>
            <person name="Grigoriev I.V."/>
        </authorList>
    </citation>
    <scope>NUCLEOTIDE SEQUENCE [LARGE SCALE GENOMIC DNA]</scope>
</reference>